<dbReference type="SUPFAM" id="SSF103481">
    <property type="entry name" value="Multidrug resistance efflux transporter EmrE"/>
    <property type="match status" value="2"/>
</dbReference>
<keyword evidence="4" id="KW-1185">Reference proteome</keyword>
<dbReference type="AlphaFoldDB" id="A0A1H9HT10"/>
<sequence length="295" mass="32026">MNKLSDTALAIVLMIGAIFFFSAMDATAKELSGRIGPVPAIWARYAGQSLVVLILVAPRLGQVARTRYPWFQLARSILLMCGTGFFFFGIANIGLAEATAIMDINPVLITLGAALFLGEKIGLRRAIGIAAAMIGALIVIRPGSGVFSPYALLPLIAAFSFSAYNLVTRYLGKNEDTWTSMFYTSLFGTVILSAVVPFYWQPLNWTEVGLMAMLALFGTLSQLLLIRALSLGEAGMLAPYAYVGLIFATLWGIVFFDEFPDQWTILGALVIVISGIYVWHRETFGKATNVAPRST</sequence>
<keyword evidence="1" id="KW-0812">Transmembrane</keyword>
<dbReference type="PANTHER" id="PTHR22911">
    <property type="entry name" value="ACYL-MALONYL CONDENSING ENZYME-RELATED"/>
    <property type="match status" value="1"/>
</dbReference>
<feature type="transmembrane region" description="Helical" evidence="1">
    <location>
        <begin position="262"/>
        <end position="279"/>
    </location>
</feature>
<evidence type="ECO:0000313" key="3">
    <source>
        <dbReference type="EMBL" id="SEQ65426.1"/>
    </source>
</evidence>
<name>A0A1H9HT10_9RHOB</name>
<dbReference type="Pfam" id="PF00892">
    <property type="entry name" value="EamA"/>
    <property type="match status" value="2"/>
</dbReference>
<keyword evidence="1" id="KW-1133">Transmembrane helix</keyword>
<protein>
    <submittedName>
        <fullName evidence="3">EamA domain-containing membrane protein RarD</fullName>
    </submittedName>
</protein>
<feature type="transmembrane region" description="Helical" evidence="1">
    <location>
        <begin position="237"/>
        <end position="256"/>
    </location>
</feature>
<feature type="domain" description="EamA" evidence="2">
    <location>
        <begin position="9"/>
        <end position="140"/>
    </location>
</feature>
<dbReference type="EMBL" id="FOEP01000010">
    <property type="protein sequence ID" value="SEQ65426.1"/>
    <property type="molecule type" value="Genomic_DNA"/>
</dbReference>
<feature type="transmembrane region" description="Helical" evidence="1">
    <location>
        <begin position="7"/>
        <end position="28"/>
    </location>
</feature>
<dbReference type="Gene3D" id="1.10.3730.20">
    <property type="match status" value="1"/>
</dbReference>
<organism evidence="3 4">
    <name type="scientific">Thalassovita taeanensis</name>
    <dbReference type="NCBI Taxonomy" id="657014"/>
    <lineage>
        <taxon>Bacteria</taxon>
        <taxon>Pseudomonadati</taxon>
        <taxon>Pseudomonadota</taxon>
        <taxon>Alphaproteobacteria</taxon>
        <taxon>Rhodobacterales</taxon>
        <taxon>Roseobacteraceae</taxon>
        <taxon>Thalassovita</taxon>
    </lineage>
</organism>
<dbReference type="GO" id="GO:0016020">
    <property type="term" value="C:membrane"/>
    <property type="evidence" value="ECO:0007669"/>
    <property type="project" value="InterPro"/>
</dbReference>
<feature type="transmembrane region" description="Helical" evidence="1">
    <location>
        <begin position="150"/>
        <end position="168"/>
    </location>
</feature>
<feature type="transmembrane region" description="Helical" evidence="1">
    <location>
        <begin position="125"/>
        <end position="144"/>
    </location>
</feature>
<gene>
    <name evidence="3" type="ORF">SAMN04488092_11073</name>
</gene>
<proteinExistence type="predicted"/>
<dbReference type="InterPro" id="IPR037185">
    <property type="entry name" value="EmrE-like"/>
</dbReference>
<feature type="transmembrane region" description="Helical" evidence="1">
    <location>
        <begin position="206"/>
        <end position="225"/>
    </location>
</feature>
<evidence type="ECO:0000313" key="4">
    <source>
        <dbReference type="Proteomes" id="UP000198634"/>
    </source>
</evidence>
<dbReference type="InterPro" id="IPR000620">
    <property type="entry name" value="EamA_dom"/>
</dbReference>
<dbReference type="Proteomes" id="UP000198634">
    <property type="component" value="Unassembled WGS sequence"/>
</dbReference>
<feature type="transmembrane region" description="Helical" evidence="1">
    <location>
        <begin position="40"/>
        <end position="61"/>
    </location>
</feature>
<keyword evidence="1" id="KW-0472">Membrane</keyword>
<feature type="transmembrane region" description="Helical" evidence="1">
    <location>
        <begin position="180"/>
        <end position="200"/>
    </location>
</feature>
<reference evidence="3 4" key="1">
    <citation type="submission" date="2016-10" db="EMBL/GenBank/DDBJ databases">
        <authorList>
            <person name="de Groot N.N."/>
        </authorList>
    </citation>
    <scope>NUCLEOTIDE SEQUENCE [LARGE SCALE GENOMIC DNA]</scope>
    <source>
        <strain evidence="3 4">DSM 22007</strain>
    </source>
</reference>
<feature type="transmembrane region" description="Helical" evidence="1">
    <location>
        <begin position="100"/>
        <end position="118"/>
    </location>
</feature>
<dbReference type="RefSeq" id="WP_217650076.1">
    <property type="nucleotide sequence ID" value="NZ_FOEP01000010.1"/>
</dbReference>
<accession>A0A1H9HT10</accession>
<dbReference type="PANTHER" id="PTHR22911:SF103">
    <property type="entry name" value="BLR2811 PROTEIN"/>
    <property type="match status" value="1"/>
</dbReference>
<evidence type="ECO:0000259" key="2">
    <source>
        <dbReference type="Pfam" id="PF00892"/>
    </source>
</evidence>
<feature type="domain" description="EamA" evidence="2">
    <location>
        <begin position="151"/>
        <end position="274"/>
    </location>
</feature>
<dbReference type="STRING" id="657014.SAMN04488092_11073"/>
<evidence type="ECO:0000256" key="1">
    <source>
        <dbReference type="SAM" id="Phobius"/>
    </source>
</evidence>
<feature type="transmembrane region" description="Helical" evidence="1">
    <location>
        <begin position="73"/>
        <end position="94"/>
    </location>
</feature>